<proteinExistence type="predicted"/>
<dbReference type="RefSeq" id="WP_196202514.1">
    <property type="nucleotide sequence ID" value="NZ_JADPUN010000176.1"/>
</dbReference>
<feature type="domain" description="AMP-dependent synthetase/ligase" evidence="1">
    <location>
        <begin position="17"/>
        <end position="90"/>
    </location>
</feature>
<dbReference type="Proteomes" id="UP000638560">
    <property type="component" value="Unassembled WGS sequence"/>
</dbReference>
<evidence type="ECO:0000313" key="2">
    <source>
        <dbReference type="EMBL" id="MBF9130953.1"/>
    </source>
</evidence>
<accession>A0ABS0GXM5</accession>
<dbReference type="Gene3D" id="3.40.50.12780">
    <property type="entry name" value="N-terminal domain of ligase-like"/>
    <property type="match status" value="1"/>
</dbReference>
<organism evidence="2 3">
    <name type="scientific">Plantactinospora alkalitolerans</name>
    <dbReference type="NCBI Taxonomy" id="2789879"/>
    <lineage>
        <taxon>Bacteria</taxon>
        <taxon>Bacillati</taxon>
        <taxon>Actinomycetota</taxon>
        <taxon>Actinomycetes</taxon>
        <taxon>Micromonosporales</taxon>
        <taxon>Micromonosporaceae</taxon>
        <taxon>Plantactinospora</taxon>
    </lineage>
</organism>
<comment type="caution">
    <text evidence="2">The sequence shown here is derived from an EMBL/GenBank/DDBJ whole genome shotgun (WGS) entry which is preliminary data.</text>
</comment>
<reference evidence="2 3" key="1">
    <citation type="submission" date="2020-11" db="EMBL/GenBank/DDBJ databases">
        <title>A novel isolate from a Black sea contaminated sediment with potential to produce alkanes: Plantactinospora alkalitolerans sp. nov.</title>
        <authorList>
            <person name="Carro L."/>
            <person name="Veyisoglu A."/>
            <person name="Guven K."/>
            <person name="Schumann P."/>
            <person name="Klenk H.-P."/>
            <person name="Sahin N."/>
        </authorList>
    </citation>
    <scope>NUCLEOTIDE SEQUENCE [LARGE SCALE GENOMIC DNA]</scope>
    <source>
        <strain evidence="2 3">S1510</strain>
    </source>
</reference>
<name>A0ABS0GXM5_9ACTN</name>
<gene>
    <name evidence="2" type="ORF">I0C86_18595</name>
</gene>
<sequence>MKQPDVAVPVPLAGALAADPDRPVLTYYDDATGERTELSASALGEWVTRTTNLLHHGCGLRPGDRAAVLLPPHWQTAAVLLGTWSAGMSVSFEGIATAGLPRIGVGSAGPFDVTYVARNRVGSWLEDVPEGRHRFVLGFAPGAASLDDADVPEGYRDYVAEVRGHDPNLRPHVPVDRADAASVDGTSYEQWGNLARELASILDFQLGDRILIDAAEHEHPVKWLLAPLAAGASVVLCANLDPARLADRREAERVTRVL</sequence>
<dbReference type="InterPro" id="IPR000873">
    <property type="entry name" value="AMP-dep_synth/lig_dom"/>
</dbReference>
<dbReference type="Pfam" id="PF00501">
    <property type="entry name" value="AMP-binding"/>
    <property type="match status" value="1"/>
</dbReference>
<evidence type="ECO:0000259" key="1">
    <source>
        <dbReference type="Pfam" id="PF00501"/>
    </source>
</evidence>
<dbReference type="InterPro" id="IPR017523">
    <property type="entry name" value="Rv3268"/>
</dbReference>
<evidence type="ECO:0000313" key="3">
    <source>
        <dbReference type="Proteomes" id="UP000638560"/>
    </source>
</evidence>
<dbReference type="SUPFAM" id="SSF56801">
    <property type="entry name" value="Acetyl-CoA synthetase-like"/>
    <property type="match status" value="1"/>
</dbReference>
<dbReference type="EMBL" id="JADPUN010000176">
    <property type="protein sequence ID" value="MBF9130953.1"/>
    <property type="molecule type" value="Genomic_DNA"/>
</dbReference>
<dbReference type="InterPro" id="IPR042099">
    <property type="entry name" value="ANL_N_sf"/>
</dbReference>
<protein>
    <submittedName>
        <fullName evidence="2">TIGR03089 family protein</fullName>
    </submittedName>
</protein>
<keyword evidence="3" id="KW-1185">Reference proteome</keyword>
<dbReference type="NCBIfam" id="TIGR03089">
    <property type="entry name" value="TIGR03089 family protein"/>
    <property type="match status" value="1"/>
</dbReference>